<feature type="domain" description="Cytochrome c-type biogenesis protein H Ig-like" evidence="4">
    <location>
        <begin position="300"/>
        <end position="407"/>
    </location>
</feature>
<dbReference type="PANTHER" id="PTHR47870">
    <property type="entry name" value="CYTOCHROME C-TYPE BIOGENESIS PROTEIN CCMH"/>
    <property type="match status" value="1"/>
</dbReference>
<organism evidence="5">
    <name type="scientific">hydrothermal vent metagenome</name>
    <dbReference type="NCBI Taxonomy" id="652676"/>
    <lineage>
        <taxon>unclassified sequences</taxon>
        <taxon>metagenomes</taxon>
        <taxon>ecological metagenomes</taxon>
    </lineage>
</organism>
<feature type="transmembrane region" description="Helical" evidence="3">
    <location>
        <begin position="90"/>
        <end position="111"/>
    </location>
</feature>
<proteinExistence type="predicted"/>
<reference evidence="5" key="1">
    <citation type="submission" date="2015-10" db="EMBL/GenBank/DDBJ databases">
        <authorList>
            <person name="Gilbert D.G."/>
        </authorList>
    </citation>
    <scope>NUCLEOTIDE SEQUENCE</scope>
</reference>
<dbReference type="InterPro" id="IPR051263">
    <property type="entry name" value="C-type_cytochrome_biogenesis"/>
</dbReference>
<evidence type="ECO:0000256" key="3">
    <source>
        <dbReference type="SAM" id="Phobius"/>
    </source>
</evidence>
<dbReference type="Pfam" id="PF23892">
    <property type="entry name" value="Ig_CycH"/>
    <property type="match status" value="1"/>
</dbReference>
<dbReference type="SUPFAM" id="SSF48452">
    <property type="entry name" value="TPR-like"/>
    <property type="match status" value="1"/>
</dbReference>
<evidence type="ECO:0000256" key="2">
    <source>
        <dbReference type="ARBA" id="ARBA00022748"/>
    </source>
</evidence>
<dbReference type="InterPro" id="IPR056412">
    <property type="entry name" value="Ig_CycH"/>
</dbReference>
<dbReference type="GO" id="GO:0017004">
    <property type="term" value="P:cytochrome complex assembly"/>
    <property type="evidence" value="ECO:0007669"/>
    <property type="project" value="UniProtKB-KW"/>
</dbReference>
<keyword evidence="2" id="KW-0201">Cytochrome c-type biogenesis</keyword>
<keyword evidence="5" id="KW-0456">Lyase</keyword>
<dbReference type="InterPro" id="IPR011990">
    <property type="entry name" value="TPR-like_helical_dom_sf"/>
</dbReference>
<keyword evidence="3" id="KW-0472">Membrane</keyword>
<keyword evidence="3" id="KW-0812">Transmembrane</keyword>
<evidence type="ECO:0000256" key="1">
    <source>
        <dbReference type="ARBA" id="ARBA00004196"/>
    </source>
</evidence>
<sequence>MIWALLLLLTAVLFVILLQPLLKSDDADLDGDSASLQQSENLRLYQTRSADIDAMEITEDEKAALRLELDRELLANANQAQSYSKTPSKALRAGFLVAVVAVAVGATVLLYQQWGAANAIAATALLDKASSVELSDKEREELIERLTAAAKHDPEEIEWNYLLGRLLNAQGDFSQAADVFADILAALPAEAAQDRAATMTLLAQARFFANDQVADEETYGLVKRALELAPNQRQTMGIAGILAFELGHYSAAVDHWKGLYLGMPEGPESQSLGQGIERAASLAAEQGEAIDLSWMERAQIQVFVALSDAAKAEVNSTDSVFVLAKAVSGPPMPLAVQRLTVADLPQVITLSDAQAMAAGLQLSNFAEVTVIARVSRTNQPIAQPGDWQTQISPVATRGTDLLNLSIDQRVE</sequence>
<evidence type="ECO:0000313" key="5">
    <source>
        <dbReference type="EMBL" id="CUS41167.1"/>
    </source>
</evidence>
<gene>
    <name evidence="5" type="ORF">MGWOODY_Tha726</name>
</gene>
<dbReference type="PANTHER" id="PTHR47870:SF1">
    <property type="entry name" value="CYTOCHROME C-TYPE BIOGENESIS PROTEIN CCMH"/>
    <property type="match status" value="1"/>
</dbReference>
<comment type="subcellular location">
    <subcellularLocation>
        <location evidence="1">Cell envelope</location>
    </subcellularLocation>
</comment>
<dbReference type="NCBIfam" id="TIGR03142">
    <property type="entry name" value="cytochro_ccmI"/>
    <property type="match status" value="1"/>
</dbReference>
<dbReference type="AlphaFoldDB" id="A0A160TD79"/>
<protein>
    <submittedName>
        <fullName evidence="5">Cytochrome c heme lyase subunit CcmH</fullName>
    </submittedName>
</protein>
<name>A0A160TD79_9ZZZZ</name>
<dbReference type="GO" id="GO:0016829">
    <property type="term" value="F:lyase activity"/>
    <property type="evidence" value="ECO:0007669"/>
    <property type="project" value="UniProtKB-KW"/>
</dbReference>
<dbReference type="Gene3D" id="1.25.40.10">
    <property type="entry name" value="Tetratricopeptide repeat domain"/>
    <property type="match status" value="1"/>
</dbReference>
<dbReference type="InterPro" id="IPR017560">
    <property type="entry name" value="Cyt_c_biogenesis_CcmI"/>
</dbReference>
<evidence type="ECO:0000259" key="4">
    <source>
        <dbReference type="Pfam" id="PF23892"/>
    </source>
</evidence>
<dbReference type="EMBL" id="CZQC01000036">
    <property type="protein sequence ID" value="CUS41167.1"/>
    <property type="molecule type" value="Genomic_DNA"/>
</dbReference>
<dbReference type="GO" id="GO:0030313">
    <property type="term" value="C:cell envelope"/>
    <property type="evidence" value="ECO:0007669"/>
    <property type="project" value="UniProtKB-SubCell"/>
</dbReference>
<keyword evidence="3" id="KW-1133">Transmembrane helix</keyword>
<accession>A0A160TD79</accession>